<evidence type="ECO:0000313" key="3">
    <source>
        <dbReference type="Proteomes" id="UP000515977"/>
    </source>
</evidence>
<dbReference type="Proteomes" id="UP000515977">
    <property type="component" value="Chromosome"/>
</dbReference>
<organism evidence="2 3">
    <name type="scientific">Thermomonas brevis</name>
    <dbReference type="NCBI Taxonomy" id="215691"/>
    <lineage>
        <taxon>Bacteria</taxon>
        <taxon>Pseudomonadati</taxon>
        <taxon>Pseudomonadota</taxon>
        <taxon>Gammaproteobacteria</taxon>
        <taxon>Lysobacterales</taxon>
        <taxon>Lysobacteraceae</taxon>
        <taxon>Thermomonas</taxon>
    </lineage>
</organism>
<proteinExistence type="predicted"/>
<keyword evidence="1" id="KW-0812">Transmembrane</keyword>
<keyword evidence="3" id="KW-1185">Reference proteome</keyword>
<dbReference type="EMBL" id="CP060711">
    <property type="protein sequence ID" value="QNN47150.1"/>
    <property type="molecule type" value="Genomic_DNA"/>
</dbReference>
<feature type="transmembrane region" description="Helical" evidence="1">
    <location>
        <begin position="84"/>
        <end position="105"/>
    </location>
</feature>
<sequence length="108" mass="11959">MKDIEARAENAVRRDAATPRSKAWGILFLVCGLFNVADWLYGGMGQSFRLLTGLGFLLLAPEAFRNPVSLTMPLRQAFKPKPRVSGWFDWVAAVGVVLLIAAVAIRWL</sequence>
<keyword evidence="1" id="KW-0472">Membrane</keyword>
<evidence type="ECO:0000256" key="1">
    <source>
        <dbReference type="SAM" id="Phobius"/>
    </source>
</evidence>
<protein>
    <submittedName>
        <fullName evidence="2">Uncharacterized protein</fullName>
    </submittedName>
</protein>
<keyword evidence="1" id="KW-1133">Transmembrane helix</keyword>
<dbReference type="KEGG" id="tbv:H9L17_03055"/>
<dbReference type="RefSeq" id="WP_187570897.1">
    <property type="nucleotide sequence ID" value="NZ_CP060711.1"/>
</dbReference>
<evidence type="ECO:0000313" key="2">
    <source>
        <dbReference type="EMBL" id="QNN47150.1"/>
    </source>
</evidence>
<accession>A0A7G9QUX5</accession>
<dbReference type="AlphaFoldDB" id="A0A7G9QUX5"/>
<name>A0A7G9QUX5_9GAMM</name>
<gene>
    <name evidence="2" type="ORF">H9L17_03055</name>
</gene>
<reference evidence="2 3" key="1">
    <citation type="submission" date="2020-08" db="EMBL/GenBank/DDBJ databases">
        <title>Genome sequence of Thermomonas brevis KACC 16975T.</title>
        <authorList>
            <person name="Hyun D.-W."/>
            <person name="Bae J.-W."/>
        </authorList>
    </citation>
    <scope>NUCLEOTIDE SEQUENCE [LARGE SCALE GENOMIC DNA]</scope>
    <source>
        <strain evidence="2 3">KACC 16975</strain>
    </source>
</reference>
<feature type="transmembrane region" description="Helical" evidence="1">
    <location>
        <begin position="23"/>
        <end position="41"/>
    </location>
</feature>